<reference evidence="1 2" key="1">
    <citation type="submission" date="2015-01" db="EMBL/GenBank/DDBJ databases">
        <title>Genome of allotetraploid Gossypium barbadense reveals genomic plasticity and fiber elongation in cotton evolution.</title>
        <authorList>
            <person name="Chen X."/>
            <person name="Liu X."/>
            <person name="Zhao B."/>
            <person name="Zheng H."/>
            <person name="Hu Y."/>
            <person name="Lu G."/>
            <person name="Yang C."/>
            <person name="Chen J."/>
            <person name="Shan C."/>
            <person name="Zhang L."/>
            <person name="Zhou Y."/>
            <person name="Wang L."/>
            <person name="Guo W."/>
            <person name="Bai Y."/>
            <person name="Ruan J."/>
            <person name="Shangguan X."/>
            <person name="Mao Y."/>
            <person name="Jiang J."/>
            <person name="Zhu Y."/>
            <person name="Lei J."/>
            <person name="Kang H."/>
            <person name="Chen S."/>
            <person name="He X."/>
            <person name="Wang R."/>
            <person name="Wang Y."/>
            <person name="Chen J."/>
            <person name="Wang L."/>
            <person name="Yu S."/>
            <person name="Wang B."/>
            <person name="Wei J."/>
            <person name="Song S."/>
            <person name="Lu X."/>
            <person name="Gao Z."/>
            <person name="Gu W."/>
            <person name="Deng X."/>
            <person name="Ma D."/>
            <person name="Wang S."/>
            <person name="Liang W."/>
            <person name="Fang L."/>
            <person name="Cai C."/>
            <person name="Zhu X."/>
            <person name="Zhou B."/>
            <person name="Zhang Y."/>
            <person name="Chen Z."/>
            <person name="Xu S."/>
            <person name="Zhu R."/>
            <person name="Wang S."/>
            <person name="Zhang T."/>
            <person name="Zhao G."/>
        </authorList>
    </citation>
    <scope>NUCLEOTIDE SEQUENCE [LARGE SCALE GENOMIC DNA]</scope>
    <source>
        <strain evidence="2">cv. Xinhai21</strain>
        <tissue evidence="1">Leaf</tissue>
    </source>
</reference>
<proteinExistence type="predicted"/>
<protein>
    <submittedName>
        <fullName evidence="1">Uncharacterized protein</fullName>
    </submittedName>
</protein>
<evidence type="ECO:0000313" key="2">
    <source>
        <dbReference type="Proteomes" id="UP000239757"/>
    </source>
</evidence>
<dbReference type="AlphaFoldDB" id="A0A2P5XJA3"/>
<organism evidence="1 2">
    <name type="scientific">Gossypium barbadense</name>
    <name type="common">Sea Island cotton</name>
    <name type="synonym">Hibiscus barbadensis</name>
    <dbReference type="NCBI Taxonomy" id="3634"/>
    <lineage>
        <taxon>Eukaryota</taxon>
        <taxon>Viridiplantae</taxon>
        <taxon>Streptophyta</taxon>
        <taxon>Embryophyta</taxon>
        <taxon>Tracheophyta</taxon>
        <taxon>Spermatophyta</taxon>
        <taxon>Magnoliopsida</taxon>
        <taxon>eudicotyledons</taxon>
        <taxon>Gunneridae</taxon>
        <taxon>Pentapetalae</taxon>
        <taxon>rosids</taxon>
        <taxon>malvids</taxon>
        <taxon>Malvales</taxon>
        <taxon>Malvaceae</taxon>
        <taxon>Malvoideae</taxon>
        <taxon>Gossypium</taxon>
    </lineage>
</organism>
<accession>A0A2P5XJA3</accession>
<gene>
    <name evidence="1" type="ORF">GOBAR_AA17264</name>
</gene>
<sequence>MSFPSLLSVSSSGVKTTSSASGGSPGVLITWLISYLVKDCQFISAVASMVFCRASASRECQKEVFRASEERLSVLCAEVSKLAEEHQTRTCERAATRERSDNYLRRFSEREKRGASNFYRLTKLRLSRLDTSSCEHLRIAALYTSLQRALSIFPSKEFIFRHYYPVWLLVDSLVMTPFGLARRTTTVCIAAALDENVPDYKNAAFHTNSTPQQRARIVQPWESSLTADSMSDDI</sequence>
<dbReference type="Proteomes" id="UP000239757">
    <property type="component" value="Unassembled WGS sequence"/>
</dbReference>
<evidence type="ECO:0000313" key="1">
    <source>
        <dbReference type="EMBL" id="PPS03404.1"/>
    </source>
</evidence>
<dbReference type="EMBL" id="KZ664757">
    <property type="protein sequence ID" value="PPS03404.1"/>
    <property type="molecule type" value="Genomic_DNA"/>
</dbReference>
<name>A0A2P5XJA3_GOSBA</name>